<keyword evidence="1" id="KW-0812">Transmembrane</keyword>
<reference evidence="3 4" key="2">
    <citation type="submission" date="2016-12" db="EMBL/GenBank/DDBJ databases">
        <title>Draft Genome Sequence of Cystobacter ferrugineus Strain Cbfe23.</title>
        <authorList>
            <person name="Akbar S."/>
            <person name="Dowd S.E."/>
            <person name="Stevens D.C."/>
        </authorList>
    </citation>
    <scope>NUCLEOTIDE SEQUENCE [LARGE SCALE GENOMIC DNA]</scope>
    <source>
        <strain evidence="3 4">Cbfe23</strain>
    </source>
</reference>
<name>A0A1L9BB05_9BACT</name>
<evidence type="ECO:0000256" key="1">
    <source>
        <dbReference type="SAM" id="Phobius"/>
    </source>
</evidence>
<proteinExistence type="predicted"/>
<evidence type="ECO:0000259" key="2">
    <source>
        <dbReference type="Pfam" id="PF08334"/>
    </source>
</evidence>
<accession>A0A1L9BB05</accession>
<dbReference type="OrthoDB" id="9795612at2"/>
<gene>
    <name evidence="3" type="ORF">BON30_18110</name>
</gene>
<sequence length="163" mass="17496">MTTEHATSTPRLAEPAAARPTRTGRLLVAGVIVVASAGAFGIASLTFDKTLSPLQRQARAEIRGLEGYFKSFHRITGRFPSQAENFYPLLQVGLIKEMPQDPWGNPYQYRMSDKGNGYIMSYGSDGVAGGSGDAADLISGGVLNNAMVGTEQQQQQAAQEESR</sequence>
<reference evidence="4" key="1">
    <citation type="submission" date="2016-11" db="EMBL/GenBank/DDBJ databases">
        <authorList>
            <person name="Shukria A."/>
            <person name="Stevens D.C."/>
        </authorList>
    </citation>
    <scope>NUCLEOTIDE SEQUENCE [LARGE SCALE GENOMIC DNA]</scope>
    <source>
        <strain evidence="4">Cbfe23</strain>
    </source>
</reference>
<feature type="transmembrane region" description="Helical" evidence="1">
    <location>
        <begin position="26"/>
        <end position="47"/>
    </location>
</feature>
<dbReference type="InterPro" id="IPR045584">
    <property type="entry name" value="Pilin-like"/>
</dbReference>
<protein>
    <submittedName>
        <fullName evidence="3">General secretion pathway protein GspG</fullName>
    </submittedName>
</protein>
<dbReference type="STRING" id="83449.BON30_18110"/>
<dbReference type="Gene3D" id="3.30.700.10">
    <property type="entry name" value="Glycoprotein, Type 4 Pilin"/>
    <property type="match status" value="1"/>
</dbReference>
<evidence type="ECO:0000313" key="3">
    <source>
        <dbReference type="EMBL" id="OJH39421.1"/>
    </source>
</evidence>
<feature type="domain" description="Type II secretion system protein GspG C-terminal" evidence="2">
    <location>
        <begin position="56"/>
        <end position="138"/>
    </location>
</feature>
<dbReference type="InterPro" id="IPR013545">
    <property type="entry name" value="T2SS_protein-GspG_C"/>
</dbReference>
<keyword evidence="1" id="KW-0472">Membrane</keyword>
<dbReference type="Proteomes" id="UP000182229">
    <property type="component" value="Unassembled WGS sequence"/>
</dbReference>
<dbReference type="Pfam" id="PF08334">
    <property type="entry name" value="T2SSG"/>
    <property type="match status" value="1"/>
</dbReference>
<keyword evidence="4" id="KW-1185">Reference proteome</keyword>
<comment type="caution">
    <text evidence="3">The sequence shown here is derived from an EMBL/GenBank/DDBJ whole genome shotgun (WGS) entry which is preliminary data.</text>
</comment>
<dbReference type="RefSeq" id="WP_071899593.1">
    <property type="nucleotide sequence ID" value="NZ_MPIN01000004.1"/>
</dbReference>
<dbReference type="EMBL" id="MPIN01000004">
    <property type="protein sequence ID" value="OJH39421.1"/>
    <property type="molecule type" value="Genomic_DNA"/>
</dbReference>
<keyword evidence="1" id="KW-1133">Transmembrane helix</keyword>
<evidence type="ECO:0000313" key="4">
    <source>
        <dbReference type="Proteomes" id="UP000182229"/>
    </source>
</evidence>
<dbReference type="AlphaFoldDB" id="A0A1L9BB05"/>
<organism evidence="3 4">
    <name type="scientific">Cystobacter ferrugineus</name>
    <dbReference type="NCBI Taxonomy" id="83449"/>
    <lineage>
        <taxon>Bacteria</taxon>
        <taxon>Pseudomonadati</taxon>
        <taxon>Myxococcota</taxon>
        <taxon>Myxococcia</taxon>
        <taxon>Myxococcales</taxon>
        <taxon>Cystobacterineae</taxon>
        <taxon>Archangiaceae</taxon>
        <taxon>Cystobacter</taxon>
    </lineage>
</organism>
<dbReference type="SUPFAM" id="SSF54523">
    <property type="entry name" value="Pili subunits"/>
    <property type="match status" value="1"/>
</dbReference>